<evidence type="ECO:0000313" key="3">
    <source>
        <dbReference type="Proteomes" id="UP001165160"/>
    </source>
</evidence>
<name>A0A9W6ZCV5_9STRA</name>
<comment type="caution">
    <text evidence="2">The sequence shown here is derived from an EMBL/GenBank/DDBJ whole genome shotgun (WGS) entry which is preliminary data.</text>
</comment>
<feature type="compositionally biased region" description="Acidic residues" evidence="1">
    <location>
        <begin position="141"/>
        <end position="152"/>
    </location>
</feature>
<organism evidence="2 3">
    <name type="scientific">Triparma verrucosa</name>
    <dbReference type="NCBI Taxonomy" id="1606542"/>
    <lineage>
        <taxon>Eukaryota</taxon>
        <taxon>Sar</taxon>
        <taxon>Stramenopiles</taxon>
        <taxon>Ochrophyta</taxon>
        <taxon>Bolidophyceae</taxon>
        <taxon>Parmales</taxon>
        <taxon>Triparmaceae</taxon>
        <taxon>Triparma</taxon>
    </lineage>
</organism>
<gene>
    <name evidence="2" type="ORF">TrVE_jg5661</name>
</gene>
<dbReference type="EMBL" id="BRXX01000580">
    <property type="protein sequence ID" value="GMH48090.1"/>
    <property type="molecule type" value="Genomic_DNA"/>
</dbReference>
<feature type="compositionally biased region" description="Basic and acidic residues" evidence="1">
    <location>
        <begin position="10"/>
        <end position="26"/>
    </location>
</feature>
<reference evidence="3" key="1">
    <citation type="journal article" date="2023" name="Commun. Biol.">
        <title>Genome analysis of Parmales, the sister group of diatoms, reveals the evolutionary specialization of diatoms from phago-mixotrophs to photoautotrophs.</title>
        <authorList>
            <person name="Ban H."/>
            <person name="Sato S."/>
            <person name="Yoshikawa S."/>
            <person name="Yamada K."/>
            <person name="Nakamura Y."/>
            <person name="Ichinomiya M."/>
            <person name="Sato N."/>
            <person name="Blanc-Mathieu R."/>
            <person name="Endo H."/>
            <person name="Kuwata A."/>
            <person name="Ogata H."/>
        </authorList>
    </citation>
    <scope>NUCLEOTIDE SEQUENCE [LARGE SCALE GENOMIC DNA]</scope>
    <source>
        <strain evidence="3">NIES 3699</strain>
    </source>
</reference>
<keyword evidence="3" id="KW-1185">Reference proteome</keyword>
<feature type="region of interest" description="Disordered" evidence="1">
    <location>
        <begin position="128"/>
        <end position="152"/>
    </location>
</feature>
<evidence type="ECO:0000256" key="1">
    <source>
        <dbReference type="SAM" id="MobiDB-lite"/>
    </source>
</evidence>
<feature type="compositionally biased region" description="Basic and acidic residues" evidence="1">
    <location>
        <begin position="34"/>
        <end position="47"/>
    </location>
</feature>
<proteinExistence type="predicted"/>
<feature type="region of interest" description="Disordered" evidence="1">
    <location>
        <begin position="1"/>
        <end position="88"/>
    </location>
</feature>
<evidence type="ECO:0000313" key="2">
    <source>
        <dbReference type="EMBL" id="GMH48090.1"/>
    </source>
</evidence>
<dbReference type="AlphaFoldDB" id="A0A9W6ZCV5"/>
<accession>A0A9W6ZCV5</accession>
<sequence>MKPKAKRRTIIKERSSKGVGEKEVGRIIRGTDSTIHDEGSVDSERWGGKSSSSSSPTQRARRRSSPLGASRAVSLTDFGSGSPSPKVGKRTLLEAVVKGSPKVLQKRVLVIPVNKIVPLDRELGRKKGGGVLGGGYYDKDNDNDDIDSDGNEVDDVLAEDEFDEEEFKREIRRRRSINM</sequence>
<protein>
    <submittedName>
        <fullName evidence="2">Uncharacterized protein</fullName>
    </submittedName>
</protein>
<dbReference type="Proteomes" id="UP001165160">
    <property type="component" value="Unassembled WGS sequence"/>
</dbReference>